<reference evidence="1 2" key="1">
    <citation type="journal article" date="2013" name="J. Mol. Microbiol. Biotechnol.">
        <title>Analysis of the Complete Genomes of Acholeplasma brassicae , A. palmae and A. laidlawii and Their Comparison to the Obligate Parasites from ' Candidatus Phytoplasma'.</title>
        <authorList>
            <person name="Kube M."/>
            <person name="Siewert C."/>
            <person name="Migdoll A.M."/>
            <person name="Duduk B."/>
            <person name="Holz S."/>
            <person name="Rabus R."/>
            <person name="Seemuller E."/>
            <person name="Mitrovic J."/>
            <person name="Muller I."/>
            <person name="Buttner C."/>
            <person name="Reinhardt R."/>
        </authorList>
    </citation>
    <scope>NUCLEOTIDE SEQUENCE [LARGE SCALE GENOMIC DNA]</scope>
    <source>
        <strain evidence="1 2">J233</strain>
    </source>
</reference>
<dbReference type="RefSeq" id="WP_026658093.1">
    <property type="nucleotide sequence ID" value="NC_022538.1"/>
</dbReference>
<proteinExistence type="predicted"/>
<dbReference type="EMBL" id="FO681347">
    <property type="protein sequence ID" value="CCV64193.1"/>
    <property type="molecule type" value="Genomic_DNA"/>
</dbReference>
<organism evidence="1 2">
    <name type="scientific">Alteracholeplasma palmae (strain ATCC 49389 / J233)</name>
    <name type="common">Acholeplasma palmae</name>
    <dbReference type="NCBI Taxonomy" id="1318466"/>
    <lineage>
        <taxon>Bacteria</taxon>
        <taxon>Bacillati</taxon>
        <taxon>Mycoplasmatota</taxon>
        <taxon>Mollicutes</taxon>
        <taxon>Acholeplasmatales</taxon>
        <taxon>Acholeplasmataceae</taxon>
        <taxon>Acholeplasma</taxon>
    </lineage>
</organism>
<sequence>MKFIKVKDISGNEVILNTATINRIQKNFTFRKKKTTETTYQIISGSVATFTIIDYKTYMKLLDVLQVEEII</sequence>
<evidence type="ECO:0000313" key="2">
    <source>
        <dbReference type="Proteomes" id="UP000032740"/>
    </source>
</evidence>
<keyword evidence="2" id="KW-1185">Reference proteome</keyword>
<name>U4KKP0_ALTPJ</name>
<dbReference type="AlphaFoldDB" id="U4KKP0"/>
<dbReference type="Proteomes" id="UP000032740">
    <property type="component" value="Chromosome"/>
</dbReference>
<protein>
    <submittedName>
        <fullName evidence="1">Uncharacterized protein</fullName>
    </submittedName>
</protein>
<evidence type="ECO:0000313" key="1">
    <source>
        <dbReference type="EMBL" id="CCV64193.1"/>
    </source>
</evidence>
<dbReference type="STRING" id="1318466.BN85406160"/>
<dbReference type="HOGENOM" id="CLU_2730668_0_0_14"/>
<gene>
    <name evidence="1" type="ORF">BN85406160</name>
</gene>
<dbReference type="KEGG" id="apal:BN85406160"/>
<accession>U4KKP0</accession>